<evidence type="ECO:0000313" key="2">
    <source>
        <dbReference type="Proteomes" id="UP000011083"/>
    </source>
</evidence>
<protein>
    <submittedName>
        <fullName evidence="1">Uncharacterized protein</fullName>
    </submittedName>
</protein>
<dbReference type="AlphaFoldDB" id="L8H1Z0"/>
<dbReference type="VEuPathDB" id="AmoebaDB:ACA1_269300"/>
<sequence>MSKRFGQVNVGALIGQGVRNYWAAPVVSTLAYLPYEWYRQVVTDRSVLELHYPHLTAPDAPDSWVKKANEYLKMKPAQLVAAYRWLQGVTGDVPEWSSDARPTRAS</sequence>
<gene>
    <name evidence="1" type="ORF">ACA1_269300</name>
</gene>
<dbReference type="GeneID" id="14920293"/>
<keyword evidence="2" id="KW-1185">Reference proteome</keyword>
<dbReference type="Proteomes" id="UP000011083">
    <property type="component" value="Unassembled WGS sequence"/>
</dbReference>
<evidence type="ECO:0000313" key="1">
    <source>
        <dbReference type="EMBL" id="ELR19509.1"/>
    </source>
</evidence>
<dbReference type="KEGG" id="acan:ACA1_269300"/>
<dbReference type="RefSeq" id="XP_004341595.1">
    <property type="nucleotide sequence ID" value="XM_004341547.1"/>
</dbReference>
<dbReference type="EMBL" id="KB007933">
    <property type="protein sequence ID" value="ELR19509.1"/>
    <property type="molecule type" value="Genomic_DNA"/>
</dbReference>
<organism evidence="1 2">
    <name type="scientific">Acanthamoeba castellanii (strain ATCC 30010 / Neff)</name>
    <dbReference type="NCBI Taxonomy" id="1257118"/>
    <lineage>
        <taxon>Eukaryota</taxon>
        <taxon>Amoebozoa</taxon>
        <taxon>Discosea</taxon>
        <taxon>Longamoebia</taxon>
        <taxon>Centramoebida</taxon>
        <taxon>Acanthamoebidae</taxon>
        <taxon>Acanthamoeba</taxon>
    </lineage>
</organism>
<accession>L8H1Z0</accession>
<reference evidence="1 2" key="1">
    <citation type="journal article" date="2013" name="Genome Biol.">
        <title>Genome of Acanthamoeba castellanii highlights extensive lateral gene transfer and early evolution of tyrosine kinase signaling.</title>
        <authorList>
            <person name="Clarke M."/>
            <person name="Lohan A.J."/>
            <person name="Liu B."/>
            <person name="Lagkouvardos I."/>
            <person name="Roy S."/>
            <person name="Zafar N."/>
            <person name="Bertelli C."/>
            <person name="Schilde C."/>
            <person name="Kianianmomeni A."/>
            <person name="Burglin T.R."/>
            <person name="Frech C."/>
            <person name="Turcotte B."/>
            <person name="Kopec K.O."/>
            <person name="Synnott J.M."/>
            <person name="Choo C."/>
            <person name="Paponov I."/>
            <person name="Finkler A."/>
            <person name="Soon Heng Tan C."/>
            <person name="Hutchins A.P."/>
            <person name="Weinmeier T."/>
            <person name="Rattei T."/>
            <person name="Chu J.S."/>
            <person name="Gimenez G."/>
            <person name="Irimia M."/>
            <person name="Rigden D.J."/>
            <person name="Fitzpatrick D.A."/>
            <person name="Lorenzo-Morales J."/>
            <person name="Bateman A."/>
            <person name="Chiu C.H."/>
            <person name="Tang P."/>
            <person name="Hegemann P."/>
            <person name="Fromm H."/>
            <person name="Raoult D."/>
            <person name="Greub G."/>
            <person name="Miranda-Saavedra D."/>
            <person name="Chen N."/>
            <person name="Nash P."/>
            <person name="Ginger M.L."/>
            <person name="Horn M."/>
            <person name="Schaap P."/>
            <person name="Caler L."/>
            <person name="Loftus B."/>
        </authorList>
    </citation>
    <scope>NUCLEOTIDE SEQUENCE [LARGE SCALE GENOMIC DNA]</scope>
    <source>
        <strain evidence="1 2">Neff</strain>
    </source>
</reference>
<name>L8H1Z0_ACACF</name>
<proteinExistence type="predicted"/>